<dbReference type="EMBL" id="MSCH01000003">
    <property type="protein sequence ID" value="PQJ52670.1"/>
    <property type="molecule type" value="Genomic_DNA"/>
</dbReference>
<dbReference type="RefSeq" id="WP_181135822.1">
    <property type="nucleotide sequence ID" value="NZ_BMYG01000004.1"/>
</dbReference>
<dbReference type="AlphaFoldDB" id="A0A2S7UTR5"/>
<protein>
    <recommendedName>
        <fullName evidence="4">DUF3019 domain-containing protein</fullName>
    </recommendedName>
</protein>
<keyword evidence="1" id="KW-0812">Transmembrane</keyword>
<dbReference type="Pfam" id="PF11456">
    <property type="entry name" value="DUF3019"/>
    <property type="match status" value="1"/>
</dbReference>
<feature type="transmembrane region" description="Helical" evidence="1">
    <location>
        <begin position="29"/>
        <end position="50"/>
    </location>
</feature>
<evidence type="ECO:0000313" key="3">
    <source>
        <dbReference type="Proteomes" id="UP000239007"/>
    </source>
</evidence>
<dbReference type="Proteomes" id="UP000239007">
    <property type="component" value="Unassembled WGS sequence"/>
</dbReference>
<comment type="caution">
    <text evidence="2">The sequence shown here is derived from an EMBL/GenBank/DDBJ whole genome shotgun (WGS) entry which is preliminary data.</text>
</comment>
<evidence type="ECO:0008006" key="4">
    <source>
        <dbReference type="Google" id="ProtNLM"/>
    </source>
</evidence>
<evidence type="ECO:0000256" key="1">
    <source>
        <dbReference type="SAM" id="Phobius"/>
    </source>
</evidence>
<keyword evidence="1" id="KW-0472">Membrane</keyword>
<gene>
    <name evidence="2" type="ORF">BTO11_02730</name>
</gene>
<proteinExistence type="predicted"/>
<dbReference type="InterPro" id="IPR021559">
    <property type="entry name" value="DUF3019"/>
</dbReference>
<evidence type="ECO:0000313" key="2">
    <source>
        <dbReference type="EMBL" id="PQJ52670.1"/>
    </source>
</evidence>
<keyword evidence="3" id="KW-1185">Reference proteome</keyword>
<accession>A0A2S7UTR5</accession>
<keyword evidence="1" id="KW-1133">Transmembrane helix</keyword>
<reference evidence="2 3" key="1">
    <citation type="submission" date="2016-12" db="EMBL/GenBank/DDBJ databases">
        <title>Diversity of luminous bacteria.</title>
        <authorList>
            <person name="Yoshizawa S."/>
            <person name="Kogure K."/>
        </authorList>
    </citation>
    <scope>NUCLEOTIDE SEQUENCE [LARGE SCALE GENOMIC DNA]</scope>
    <source>
        <strain evidence="2 3">SA4-48</strain>
    </source>
</reference>
<organism evidence="2 3">
    <name type="scientific">Psychrosphaera saromensis</name>
    <dbReference type="NCBI Taxonomy" id="716813"/>
    <lineage>
        <taxon>Bacteria</taxon>
        <taxon>Pseudomonadati</taxon>
        <taxon>Pseudomonadota</taxon>
        <taxon>Gammaproteobacteria</taxon>
        <taxon>Alteromonadales</taxon>
        <taxon>Pseudoalteromonadaceae</taxon>
        <taxon>Psychrosphaera</taxon>
    </lineage>
</organism>
<name>A0A2S7UTR5_9GAMM</name>
<sequence length="164" mass="19148">MNLVAVQANLQPDLQVWVQPSKHQQLVQLWRWCIAVILLMLLFTHPSVWADNKQTEQQFSAKMTISPDQCVAMTEGQTCYVDIELQWQTSNIGEYCLFSSGQEKALKCWSNTSRGSFQQEVASKQNVIYTLRKQQTNVRLAQSKLEMAWVHKRRGKPTTWWRLF</sequence>